<dbReference type="UniPathway" id="UPA00034">
    <property type="reaction ID" value="UER00025"/>
</dbReference>
<dbReference type="EC" id="5.1.1.7" evidence="3 4"/>
<feature type="binding site" evidence="3">
    <location>
        <begin position="237"/>
        <end position="238"/>
    </location>
    <ligand>
        <name>substrate</name>
    </ligand>
</feature>
<dbReference type="Gene3D" id="3.10.310.10">
    <property type="entry name" value="Diaminopimelate Epimerase, Chain A, domain 1"/>
    <property type="match status" value="2"/>
</dbReference>
<dbReference type="GO" id="GO:0005829">
    <property type="term" value="C:cytosol"/>
    <property type="evidence" value="ECO:0007669"/>
    <property type="project" value="TreeGrafter"/>
</dbReference>
<feature type="active site" description="Proton acceptor" evidence="3">
    <location>
        <position position="246"/>
    </location>
</feature>
<dbReference type="PANTHER" id="PTHR31689:SF0">
    <property type="entry name" value="DIAMINOPIMELATE EPIMERASE"/>
    <property type="match status" value="1"/>
</dbReference>
<comment type="subcellular location">
    <subcellularLocation>
        <location evidence="3">Cytoplasm</location>
    </subcellularLocation>
</comment>
<comment type="pathway">
    <text evidence="3">Amino-acid biosynthesis; L-lysine biosynthesis via DAP pathway; DL-2,6-diaminopimelate from LL-2,6-diaminopimelate: step 1/1.</text>
</comment>
<keyword evidence="2 3" id="KW-0413">Isomerase</keyword>
<dbReference type="NCBIfam" id="TIGR00652">
    <property type="entry name" value="DapF"/>
    <property type="match status" value="1"/>
</dbReference>
<feature type="active site" description="Proton donor" evidence="3">
    <location>
        <position position="105"/>
    </location>
</feature>
<feature type="binding site" evidence="3">
    <location>
        <begin position="247"/>
        <end position="248"/>
    </location>
    <ligand>
        <name>substrate</name>
    </ligand>
</feature>
<dbReference type="Pfam" id="PF01678">
    <property type="entry name" value="DAP_epimerase"/>
    <property type="match status" value="2"/>
</dbReference>
<evidence type="ECO:0000313" key="5">
    <source>
        <dbReference type="EMBL" id="RUM20415.1"/>
    </source>
</evidence>
<accession>A0A3S0SM10</accession>
<protein>
    <recommendedName>
        <fullName evidence="3 4">Diaminopimelate epimerase</fullName>
        <shortName evidence="3">DAP epimerase</shortName>
        <ecNumber evidence="3 4">5.1.1.7</ecNumber>
    </recommendedName>
    <alternativeName>
        <fullName evidence="3">PLP-independent amino acid racemase</fullName>
    </alternativeName>
</protein>
<dbReference type="EMBL" id="RJTH01000015">
    <property type="protein sequence ID" value="RUM20415.1"/>
    <property type="molecule type" value="Genomic_DNA"/>
</dbReference>
<dbReference type="InterPro" id="IPR001653">
    <property type="entry name" value="DAP_epimerase_DapF"/>
</dbReference>
<keyword evidence="6" id="KW-1185">Reference proteome</keyword>
<feature type="binding site" evidence="3">
    <location>
        <begin position="106"/>
        <end position="107"/>
    </location>
    <ligand>
        <name>substrate</name>
    </ligand>
</feature>
<evidence type="ECO:0000256" key="4">
    <source>
        <dbReference type="NCBIfam" id="TIGR00652"/>
    </source>
</evidence>
<comment type="function">
    <text evidence="3">Catalyzes the stereoinversion of LL-2,6-diaminopimelate (L,L-DAP) to meso-diaminopimelate (meso-DAP), a precursor of L-lysine and an essential component of the bacterial peptidoglycan.</text>
</comment>
<feature type="binding site" evidence="3">
    <location>
        <position position="186"/>
    </location>
    <ligand>
        <name>substrate</name>
    </ligand>
</feature>
<comment type="caution">
    <text evidence="5">The sequence shown here is derived from an EMBL/GenBank/DDBJ whole genome shotgun (WGS) entry which is preliminary data.</text>
</comment>
<dbReference type="SUPFAM" id="SSF54506">
    <property type="entry name" value="Diaminopimelate epimerase-like"/>
    <property type="match status" value="2"/>
</dbReference>
<name>A0A3S0SM10_9HYPH</name>
<keyword evidence="3" id="KW-0963">Cytoplasm</keyword>
<comment type="similarity">
    <text evidence="1 3">Belongs to the diaminopimelate epimerase family.</text>
</comment>
<feature type="binding site" evidence="3">
    <location>
        <position position="39"/>
    </location>
    <ligand>
        <name>substrate</name>
    </ligand>
</feature>
<feature type="binding site" evidence="3">
    <location>
        <position position="72"/>
    </location>
    <ligand>
        <name>substrate</name>
    </ligand>
</feature>
<evidence type="ECO:0000256" key="1">
    <source>
        <dbReference type="ARBA" id="ARBA00010219"/>
    </source>
</evidence>
<reference evidence="6" key="1">
    <citation type="submission" date="2018-11" db="EMBL/GenBank/DDBJ databases">
        <title>Rhizobium chutanense sp. nov., isolated from root nodules of Phaseolus vulgaris in China.</title>
        <authorList>
            <person name="Huo Y."/>
        </authorList>
    </citation>
    <scope>NUCLEOTIDE SEQUENCE [LARGE SCALE GENOMIC DNA]</scope>
    <source>
        <strain evidence="6">CCBAU 65647</strain>
    </source>
</reference>
<feature type="binding site" evidence="3">
    <location>
        <position position="96"/>
    </location>
    <ligand>
        <name>substrate</name>
    </ligand>
</feature>
<feature type="binding site" evidence="3">
    <location>
        <position position="219"/>
    </location>
    <ligand>
        <name>substrate</name>
    </ligand>
</feature>
<gene>
    <name evidence="3 5" type="primary">dapF</name>
    <name evidence="5" type="ORF">EFQ99_29205</name>
</gene>
<feature type="site" description="Could be important to modulate the pK values of the two catalytic cysteine residues" evidence="3">
    <location>
        <position position="237"/>
    </location>
</feature>
<dbReference type="OrthoDB" id="9805408at2"/>
<feature type="site" description="Could be important to modulate the pK values of the two catalytic cysteine residues" evidence="3">
    <location>
        <position position="188"/>
    </location>
</feature>
<evidence type="ECO:0000313" key="6">
    <source>
        <dbReference type="Proteomes" id="UP000278823"/>
    </source>
</evidence>
<keyword evidence="3" id="KW-0028">Amino-acid biosynthesis</keyword>
<dbReference type="HAMAP" id="MF_00197">
    <property type="entry name" value="DAP_epimerase"/>
    <property type="match status" value="1"/>
</dbReference>
<organism evidence="5 6">
    <name type="scientific">Rhizobium vallis</name>
    <dbReference type="NCBI Taxonomy" id="634290"/>
    <lineage>
        <taxon>Bacteria</taxon>
        <taxon>Pseudomonadati</taxon>
        <taxon>Pseudomonadota</taxon>
        <taxon>Alphaproteobacteria</taxon>
        <taxon>Hyphomicrobiales</taxon>
        <taxon>Rhizobiaceae</taxon>
        <taxon>Rhizobium/Agrobacterium group</taxon>
        <taxon>Rhizobium</taxon>
    </lineage>
</organism>
<comment type="subunit">
    <text evidence="3">Homodimer.</text>
</comment>
<sequence>MAFLIQPLAIQHEGRLNVTVDPRQHRAVFPFLKMHGLFNCFVILDLRGSPQRVPAEDVQRICDVRSGVGAEQLLAIEPPTDAGRSSGADVFMRIYNIDGAEVSACGNATRCVAYHLMRESGHETVTIETAAGLLRCSASGDQAVSVQFGPIGTAWNEVPLTGPADTSCLPIESGPLKGGFAVSVGNPHTVFFVDKLADVDIPRFAPPIQNHPIFESGTNVGVGEIVDACTIKLAVWERPGMLTQACGTGACAAAFVARQRRFISTDSVMVHLPGGTLRIDLREHGVTMTGPVATCCSGYLPLQLS</sequence>
<dbReference type="Proteomes" id="UP000278823">
    <property type="component" value="Unassembled WGS sequence"/>
</dbReference>
<comment type="catalytic activity">
    <reaction evidence="3">
        <text>(2S,6S)-2,6-diaminopimelate = meso-2,6-diaminopimelate</text>
        <dbReference type="Rhea" id="RHEA:15393"/>
        <dbReference type="ChEBI" id="CHEBI:57609"/>
        <dbReference type="ChEBI" id="CHEBI:57791"/>
        <dbReference type="EC" id="5.1.1.7"/>
    </reaction>
</comment>
<dbReference type="GO" id="GO:0009089">
    <property type="term" value="P:lysine biosynthetic process via diaminopimelate"/>
    <property type="evidence" value="ECO:0007669"/>
    <property type="project" value="UniProtKB-UniRule"/>
</dbReference>
<dbReference type="PANTHER" id="PTHR31689">
    <property type="entry name" value="DIAMINOPIMELATE EPIMERASE, CHLOROPLASTIC"/>
    <property type="match status" value="1"/>
</dbReference>
<dbReference type="GO" id="GO:0008837">
    <property type="term" value="F:diaminopimelate epimerase activity"/>
    <property type="evidence" value="ECO:0007669"/>
    <property type="project" value="UniProtKB-UniRule"/>
</dbReference>
<keyword evidence="3" id="KW-0457">Lysine biosynthesis</keyword>
<evidence type="ECO:0000256" key="2">
    <source>
        <dbReference type="ARBA" id="ARBA00023235"/>
    </source>
</evidence>
<evidence type="ECO:0000256" key="3">
    <source>
        <dbReference type="HAMAP-Rule" id="MF_00197"/>
    </source>
</evidence>
<proteinExistence type="inferred from homology"/>
<dbReference type="RefSeq" id="WP_126924636.1">
    <property type="nucleotide sequence ID" value="NZ_ML133699.1"/>
</dbReference>
<dbReference type="AlphaFoldDB" id="A0A3S0SM10"/>